<evidence type="ECO:0000259" key="3">
    <source>
        <dbReference type="SMART" id="SM00822"/>
    </source>
</evidence>
<evidence type="ECO:0000256" key="2">
    <source>
        <dbReference type="ARBA" id="ARBA00023002"/>
    </source>
</evidence>
<feature type="domain" description="Ketoreductase" evidence="3">
    <location>
        <begin position="3"/>
        <end position="176"/>
    </location>
</feature>
<dbReference type="PRINTS" id="PR00080">
    <property type="entry name" value="SDRFAMILY"/>
</dbReference>
<dbReference type="GO" id="GO:0016616">
    <property type="term" value="F:oxidoreductase activity, acting on the CH-OH group of donors, NAD or NADP as acceptor"/>
    <property type="evidence" value="ECO:0007669"/>
    <property type="project" value="UniProtKB-ARBA"/>
</dbReference>
<dbReference type="InterPro" id="IPR020904">
    <property type="entry name" value="Sc_DH/Rdtase_CS"/>
</dbReference>
<keyword evidence="5" id="KW-1185">Reference proteome</keyword>
<protein>
    <submittedName>
        <fullName evidence="4">Beta-ketoacyl-ACP reductase</fullName>
    </submittedName>
</protein>
<dbReference type="InterPro" id="IPR036291">
    <property type="entry name" value="NAD(P)-bd_dom_sf"/>
</dbReference>
<dbReference type="Proteomes" id="UP000316215">
    <property type="component" value="Chromosome"/>
</dbReference>
<sequence>MGRSVMVTGGNRGIGLAVARALAADGDRVAVTHRDTAPPDGLFAVRAEMTDPKSIDTAFDEVEAAHGPVEVLVVNAGITRDTLFLRMDERDFTDVVDVNLHGAFRTVRRAVRGMVRARWGRIVLMSSMTYAYGAPGQVNYGAAKAGMLGMARSLAWELGPRNITVNVVAPGLIDTDMSHEITDRRREHLLNITPLGRAGEVEDVAAAVRYLTGDSGRFVTGAVLPVSGGLGLGG</sequence>
<dbReference type="PANTHER" id="PTHR42760">
    <property type="entry name" value="SHORT-CHAIN DEHYDROGENASES/REDUCTASES FAMILY MEMBER"/>
    <property type="match status" value="1"/>
</dbReference>
<dbReference type="InterPro" id="IPR002347">
    <property type="entry name" value="SDR_fam"/>
</dbReference>
<proteinExistence type="inferred from homology"/>
<comment type="similarity">
    <text evidence="1">Belongs to the short-chain dehydrogenases/reductases (SDR) family.</text>
</comment>
<dbReference type="Gene3D" id="3.40.50.720">
    <property type="entry name" value="NAD(P)-binding Rossmann-like Domain"/>
    <property type="match status" value="1"/>
</dbReference>
<accession>A0A514K010</accession>
<dbReference type="FunFam" id="3.40.50.720:FF:000173">
    <property type="entry name" value="3-oxoacyl-[acyl-carrier protein] reductase"/>
    <property type="match status" value="1"/>
</dbReference>
<dbReference type="NCBIfam" id="NF009466">
    <property type="entry name" value="PRK12826.1-2"/>
    <property type="match status" value="1"/>
</dbReference>
<organism evidence="4 5">
    <name type="scientific">Streptomyces calvus</name>
    <dbReference type="NCBI Taxonomy" id="67282"/>
    <lineage>
        <taxon>Bacteria</taxon>
        <taxon>Bacillati</taxon>
        <taxon>Actinomycetota</taxon>
        <taxon>Actinomycetes</taxon>
        <taxon>Kitasatosporales</taxon>
        <taxon>Streptomycetaceae</taxon>
        <taxon>Streptomyces</taxon>
    </lineage>
</organism>
<gene>
    <name evidence="4" type="ORF">CD934_32965</name>
</gene>
<dbReference type="PROSITE" id="PS00061">
    <property type="entry name" value="ADH_SHORT"/>
    <property type="match status" value="1"/>
</dbReference>
<dbReference type="AlphaFoldDB" id="A0A514K010"/>
<evidence type="ECO:0000313" key="5">
    <source>
        <dbReference type="Proteomes" id="UP000316215"/>
    </source>
</evidence>
<dbReference type="PANTHER" id="PTHR42760:SF133">
    <property type="entry name" value="3-OXOACYL-[ACYL-CARRIER-PROTEIN] REDUCTASE"/>
    <property type="match status" value="1"/>
</dbReference>
<dbReference type="InterPro" id="IPR057326">
    <property type="entry name" value="KR_dom"/>
</dbReference>
<name>A0A514K010_9ACTN</name>
<dbReference type="RefSeq" id="WP_142233943.1">
    <property type="nucleotide sequence ID" value="NZ_CP022310.1"/>
</dbReference>
<evidence type="ECO:0000256" key="1">
    <source>
        <dbReference type="ARBA" id="ARBA00006484"/>
    </source>
</evidence>
<evidence type="ECO:0000313" key="4">
    <source>
        <dbReference type="EMBL" id="QDI72971.1"/>
    </source>
</evidence>
<dbReference type="SUPFAM" id="SSF51735">
    <property type="entry name" value="NAD(P)-binding Rossmann-fold domains"/>
    <property type="match status" value="1"/>
</dbReference>
<keyword evidence="2" id="KW-0560">Oxidoreductase</keyword>
<dbReference type="PRINTS" id="PR00081">
    <property type="entry name" value="GDHRDH"/>
</dbReference>
<reference evidence="4 5" key="1">
    <citation type="submission" date="2017-07" db="EMBL/GenBank/DDBJ databases">
        <title>The Complete Genome of Streptomyces asterosporus-ZSY.</title>
        <authorList>
            <person name="Zhang S."/>
        </authorList>
    </citation>
    <scope>NUCLEOTIDE SEQUENCE [LARGE SCALE GENOMIC DNA]</scope>
    <source>
        <strain evidence="4 5">DSM 41452</strain>
    </source>
</reference>
<dbReference type="EMBL" id="CP022310">
    <property type="protein sequence ID" value="QDI72971.1"/>
    <property type="molecule type" value="Genomic_DNA"/>
</dbReference>
<dbReference type="Pfam" id="PF13561">
    <property type="entry name" value="adh_short_C2"/>
    <property type="match status" value="1"/>
</dbReference>
<dbReference type="KEGG" id="sast:CD934_32965"/>
<dbReference type="SMART" id="SM00822">
    <property type="entry name" value="PKS_KR"/>
    <property type="match status" value="1"/>
</dbReference>